<feature type="compositionally biased region" description="Pro residues" evidence="1">
    <location>
        <begin position="21"/>
        <end position="35"/>
    </location>
</feature>
<dbReference type="Proteomes" id="UP000485058">
    <property type="component" value="Unassembled WGS sequence"/>
</dbReference>
<name>A0A6A0A1U9_HAELA</name>
<feature type="region of interest" description="Disordered" evidence="1">
    <location>
        <begin position="363"/>
        <end position="382"/>
    </location>
</feature>
<reference evidence="2 3" key="1">
    <citation type="submission" date="2020-02" db="EMBL/GenBank/DDBJ databases">
        <title>Draft genome sequence of Haematococcus lacustris strain NIES-144.</title>
        <authorList>
            <person name="Morimoto D."/>
            <person name="Nakagawa S."/>
            <person name="Yoshida T."/>
            <person name="Sawayama S."/>
        </authorList>
    </citation>
    <scope>NUCLEOTIDE SEQUENCE [LARGE SCALE GENOMIC DNA]</scope>
    <source>
        <strain evidence="2 3">NIES-144</strain>
    </source>
</reference>
<proteinExistence type="predicted"/>
<evidence type="ECO:0000313" key="2">
    <source>
        <dbReference type="EMBL" id="GFH23112.1"/>
    </source>
</evidence>
<dbReference type="GO" id="GO:0052325">
    <property type="term" value="P:cell wall pectin biosynthetic process"/>
    <property type="evidence" value="ECO:0007669"/>
    <property type="project" value="TreeGrafter"/>
</dbReference>
<accession>A0A6A0A1U9</accession>
<comment type="caution">
    <text evidence="2">The sequence shown here is derived from an EMBL/GenBank/DDBJ whole genome shotgun (WGS) entry which is preliminary data.</text>
</comment>
<dbReference type="PANTHER" id="PTHR46936">
    <property type="entry name" value="ARABINOSYLTRANSFERASE XEG113"/>
    <property type="match status" value="1"/>
</dbReference>
<dbReference type="AlphaFoldDB" id="A0A6A0A1U9"/>
<protein>
    <submittedName>
        <fullName evidence="2">Uncharacterized protein</fullName>
    </submittedName>
</protein>
<keyword evidence="3" id="KW-1185">Reference proteome</keyword>
<organism evidence="2 3">
    <name type="scientific">Haematococcus lacustris</name>
    <name type="common">Green alga</name>
    <name type="synonym">Haematococcus pluvialis</name>
    <dbReference type="NCBI Taxonomy" id="44745"/>
    <lineage>
        <taxon>Eukaryota</taxon>
        <taxon>Viridiplantae</taxon>
        <taxon>Chlorophyta</taxon>
        <taxon>core chlorophytes</taxon>
        <taxon>Chlorophyceae</taxon>
        <taxon>CS clade</taxon>
        <taxon>Chlamydomonadales</taxon>
        <taxon>Haematococcaceae</taxon>
        <taxon>Haematococcus</taxon>
    </lineage>
</organism>
<gene>
    <name evidence="2" type="ORF">HaLaN_20673</name>
</gene>
<dbReference type="InterPro" id="IPR053250">
    <property type="entry name" value="Glycosyltransferase_77"/>
</dbReference>
<dbReference type="GO" id="GO:0052636">
    <property type="term" value="F:arabinosyltransferase activity"/>
    <property type="evidence" value="ECO:0007669"/>
    <property type="project" value="TreeGrafter"/>
</dbReference>
<sequence>MGGADGAHWPPTGLPLATHPPVGPPSPPEALPTSPPTAHLLAYPLSPPPRTHYSPARLPFPHLPAFRYERSANHSGVGAGHLDWGGASFHKMARCSATAPVVSSPPPAATQQHLHLAGEAGPAGALGLTGRGASEDQPGAAVSAHWAEPAAGGCGRNRAGGCVGLLPTVPPGALTGSHVHPATGYRQQGGVRWADILVSSDMLGSKLAPGDTGLELPRDTTGALNIGIMFFRYSPRTLTFVNRWLDVINADDKVSSCSSGCPAQRQQEPSVLSGSERHRTHTLAVGTSGCSPSPLTITVTAMHLPAGCFAAKSSWPEAGHLSMGLKLPGLQVGDQVMVLEPLNYDCVPAGTLATCGVGSERLQRTGQGGLGPHHKGTPPSAQ</sequence>
<dbReference type="EMBL" id="BLLF01002195">
    <property type="protein sequence ID" value="GFH23112.1"/>
    <property type="molecule type" value="Genomic_DNA"/>
</dbReference>
<evidence type="ECO:0000313" key="3">
    <source>
        <dbReference type="Proteomes" id="UP000485058"/>
    </source>
</evidence>
<evidence type="ECO:0000256" key="1">
    <source>
        <dbReference type="SAM" id="MobiDB-lite"/>
    </source>
</evidence>
<dbReference type="PANTHER" id="PTHR46936:SF1">
    <property type="entry name" value="ARABINOSYLTRANSFERASE XEG113"/>
    <property type="match status" value="1"/>
</dbReference>
<dbReference type="GO" id="GO:0005794">
    <property type="term" value="C:Golgi apparatus"/>
    <property type="evidence" value="ECO:0007669"/>
    <property type="project" value="TreeGrafter"/>
</dbReference>
<feature type="region of interest" description="Disordered" evidence="1">
    <location>
        <begin position="1"/>
        <end position="42"/>
    </location>
</feature>